<keyword evidence="4" id="KW-0862">Zinc</keyword>
<dbReference type="InterPro" id="IPR036866">
    <property type="entry name" value="RibonucZ/Hydroxyglut_hydro"/>
</dbReference>
<dbReference type="AlphaFoldDB" id="X1IB58"/>
<keyword evidence="2" id="KW-0479">Metal-binding</keyword>
<dbReference type="Gene3D" id="3.60.15.10">
    <property type="entry name" value="Ribonuclease Z/Hydroxyacylglutathione hydrolase-like"/>
    <property type="match status" value="1"/>
</dbReference>
<proteinExistence type="predicted"/>
<evidence type="ECO:0000256" key="2">
    <source>
        <dbReference type="ARBA" id="ARBA00022723"/>
    </source>
</evidence>
<sequence length="200" mass="21760">MLSIVSLTLGPVMTNTYIVADENTGECVVIDPADDRKKIASEIDERGWHLLSIWLTHAHFDHMGGAADLADNSNPPPPVALHAEDNQLWRIQGGAAYFGMKIDPGPEPTIELKHRQIVNIGEYQFQVLHAPGHTPGHVMFYNESDSVLICGDVIFQGSIGRTDLPGGDYETLINSINTQVMTLPDETIILNGHGPQSSVG</sequence>
<evidence type="ECO:0000313" key="6">
    <source>
        <dbReference type="EMBL" id="GAH54818.1"/>
    </source>
</evidence>
<feature type="non-terminal residue" evidence="6">
    <location>
        <position position="200"/>
    </location>
</feature>
<reference evidence="6" key="1">
    <citation type="journal article" date="2014" name="Front. Microbiol.">
        <title>High frequency of phylogenetically diverse reductive dehalogenase-homologous genes in deep subseafloor sedimentary metagenomes.</title>
        <authorList>
            <person name="Kawai M."/>
            <person name="Futagami T."/>
            <person name="Toyoda A."/>
            <person name="Takaki Y."/>
            <person name="Nishi S."/>
            <person name="Hori S."/>
            <person name="Arai W."/>
            <person name="Tsubouchi T."/>
            <person name="Morono Y."/>
            <person name="Uchiyama I."/>
            <person name="Ito T."/>
            <person name="Fujiyama A."/>
            <person name="Inagaki F."/>
            <person name="Takami H."/>
        </authorList>
    </citation>
    <scope>NUCLEOTIDE SEQUENCE</scope>
    <source>
        <strain evidence="6">Expedition CK06-06</strain>
    </source>
</reference>
<dbReference type="GO" id="GO:0016787">
    <property type="term" value="F:hydrolase activity"/>
    <property type="evidence" value="ECO:0007669"/>
    <property type="project" value="UniProtKB-KW"/>
</dbReference>
<dbReference type="SUPFAM" id="SSF56281">
    <property type="entry name" value="Metallo-hydrolase/oxidoreductase"/>
    <property type="match status" value="1"/>
</dbReference>
<organism evidence="6">
    <name type="scientific">marine sediment metagenome</name>
    <dbReference type="NCBI Taxonomy" id="412755"/>
    <lineage>
        <taxon>unclassified sequences</taxon>
        <taxon>metagenomes</taxon>
        <taxon>ecological metagenomes</taxon>
    </lineage>
</organism>
<evidence type="ECO:0000259" key="5">
    <source>
        <dbReference type="SMART" id="SM00849"/>
    </source>
</evidence>
<comment type="cofactor">
    <cofactor evidence="1">
        <name>Zn(2+)</name>
        <dbReference type="ChEBI" id="CHEBI:29105"/>
    </cofactor>
</comment>
<dbReference type="Pfam" id="PF00753">
    <property type="entry name" value="Lactamase_B"/>
    <property type="match status" value="1"/>
</dbReference>
<dbReference type="PANTHER" id="PTHR46233:SF3">
    <property type="entry name" value="HYDROXYACYLGLUTATHIONE HYDROLASE GLOC"/>
    <property type="match status" value="1"/>
</dbReference>
<protein>
    <recommendedName>
        <fullName evidence="5">Metallo-beta-lactamase domain-containing protein</fullName>
    </recommendedName>
</protein>
<evidence type="ECO:0000256" key="1">
    <source>
        <dbReference type="ARBA" id="ARBA00001947"/>
    </source>
</evidence>
<dbReference type="SMART" id="SM00849">
    <property type="entry name" value="Lactamase_B"/>
    <property type="match status" value="1"/>
</dbReference>
<dbReference type="GO" id="GO:0046872">
    <property type="term" value="F:metal ion binding"/>
    <property type="evidence" value="ECO:0007669"/>
    <property type="project" value="UniProtKB-KW"/>
</dbReference>
<feature type="domain" description="Metallo-beta-lactamase" evidence="5">
    <location>
        <begin position="13"/>
        <end position="193"/>
    </location>
</feature>
<name>X1IB58_9ZZZZ</name>
<evidence type="ECO:0000256" key="3">
    <source>
        <dbReference type="ARBA" id="ARBA00022801"/>
    </source>
</evidence>
<dbReference type="PANTHER" id="PTHR46233">
    <property type="entry name" value="HYDROXYACYLGLUTATHIONE HYDROLASE GLOC"/>
    <property type="match status" value="1"/>
</dbReference>
<dbReference type="InterPro" id="IPR001279">
    <property type="entry name" value="Metallo-B-lactamas"/>
</dbReference>
<dbReference type="InterPro" id="IPR051453">
    <property type="entry name" value="MBL_Glyoxalase_II"/>
</dbReference>
<comment type="caution">
    <text evidence="6">The sequence shown here is derived from an EMBL/GenBank/DDBJ whole genome shotgun (WGS) entry which is preliminary data.</text>
</comment>
<keyword evidence="3" id="KW-0378">Hydrolase</keyword>
<evidence type="ECO:0000256" key="4">
    <source>
        <dbReference type="ARBA" id="ARBA00022833"/>
    </source>
</evidence>
<dbReference type="EMBL" id="BARU01024918">
    <property type="protein sequence ID" value="GAH54818.1"/>
    <property type="molecule type" value="Genomic_DNA"/>
</dbReference>
<accession>X1IB58</accession>
<gene>
    <name evidence="6" type="ORF">S03H2_40214</name>
</gene>